<dbReference type="Proteomes" id="UP000324222">
    <property type="component" value="Unassembled WGS sequence"/>
</dbReference>
<comment type="caution">
    <text evidence="2">The sequence shown here is derived from an EMBL/GenBank/DDBJ whole genome shotgun (WGS) entry which is preliminary data.</text>
</comment>
<dbReference type="AlphaFoldDB" id="A0A5B7FNY9"/>
<keyword evidence="3" id="KW-1185">Reference proteome</keyword>
<organism evidence="2 3">
    <name type="scientific">Portunus trituberculatus</name>
    <name type="common">Swimming crab</name>
    <name type="synonym">Neptunus trituberculatus</name>
    <dbReference type="NCBI Taxonomy" id="210409"/>
    <lineage>
        <taxon>Eukaryota</taxon>
        <taxon>Metazoa</taxon>
        <taxon>Ecdysozoa</taxon>
        <taxon>Arthropoda</taxon>
        <taxon>Crustacea</taxon>
        <taxon>Multicrustacea</taxon>
        <taxon>Malacostraca</taxon>
        <taxon>Eumalacostraca</taxon>
        <taxon>Eucarida</taxon>
        <taxon>Decapoda</taxon>
        <taxon>Pleocyemata</taxon>
        <taxon>Brachyura</taxon>
        <taxon>Eubrachyura</taxon>
        <taxon>Portunoidea</taxon>
        <taxon>Portunidae</taxon>
        <taxon>Portuninae</taxon>
        <taxon>Portunus</taxon>
    </lineage>
</organism>
<reference evidence="2 3" key="1">
    <citation type="submission" date="2019-05" db="EMBL/GenBank/DDBJ databases">
        <title>Another draft genome of Portunus trituberculatus and its Hox gene families provides insights of decapod evolution.</title>
        <authorList>
            <person name="Jeong J.-H."/>
            <person name="Song I."/>
            <person name="Kim S."/>
            <person name="Choi T."/>
            <person name="Kim D."/>
            <person name="Ryu S."/>
            <person name="Kim W."/>
        </authorList>
    </citation>
    <scope>NUCLEOTIDE SEQUENCE [LARGE SCALE GENOMIC DNA]</scope>
    <source>
        <tissue evidence="2">Muscle</tissue>
    </source>
</reference>
<protein>
    <submittedName>
        <fullName evidence="2">Uncharacterized protein</fullName>
    </submittedName>
</protein>
<sequence length="239" mass="24930">MAIFGHWGGCWGLQGSIQMPLPPALVCLWWGWAERGWGKLLQEAGGDGDGVAGRRWDSLSSWGDDAPRTPLLILRPAPTPDPSPSPGPAPALLASLGCSTPAAPPSRRPETPLAPRCPGAGRAACAGGGAGEGVRRSARVRGERGACLMDRGWPTLPWSGQSDGATCNIRQGVEEAGKGVVVQGHARTGCGRAGWAGVGETMQSPTAMTAQTRPGKKSLCSEMLCSHISYFQRPQCWLG</sequence>
<accession>A0A5B7FNY9</accession>
<name>A0A5B7FNY9_PORTR</name>
<feature type="compositionally biased region" description="Pro residues" evidence="1">
    <location>
        <begin position="77"/>
        <end position="89"/>
    </location>
</feature>
<evidence type="ECO:0000313" key="2">
    <source>
        <dbReference type="EMBL" id="MPC46618.1"/>
    </source>
</evidence>
<proteinExistence type="predicted"/>
<evidence type="ECO:0000313" key="3">
    <source>
        <dbReference type="Proteomes" id="UP000324222"/>
    </source>
</evidence>
<feature type="region of interest" description="Disordered" evidence="1">
    <location>
        <begin position="74"/>
        <end position="115"/>
    </location>
</feature>
<dbReference type="EMBL" id="VSRR010007294">
    <property type="protein sequence ID" value="MPC46618.1"/>
    <property type="molecule type" value="Genomic_DNA"/>
</dbReference>
<gene>
    <name evidence="2" type="ORF">E2C01_040340</name>
</gene>
<evidence type="ECO:0000256" key="1">
    <source>
        <dbReference type="SAM" id="MobiDB-lite"/>
    </source>
</evidence>